<dbReference type="Pfam" id="PF19865">
    <property type="entry name" value="DUF6338"/>
    <property type="match status" value="1"/>
</dbReference>
<reference evidence="2 3" key="1">
    <citation type="submission" date="2013-09" db="EMBL/GenBank/DDBJ databases">
        <authorList>
            <consortium name="DOE Joint Genome Institute"/>
            <person name="Klenk H.-P."/>
            <person name="Huntemann M."/>
            <person name="Han J."/>
            <person name="Chen A."/>
            <person name="Kyrpides N."/>
            <person name="Mavromatis K."/>
            <person name="Markowitz V."/>
            <person name="Palaniappan K."/>
            <person name="Ivanova N."/>
            <person name="Schaumberg A."/>
            <person name="Pati A."/>
            <person name="Liolios K."/>
            <person name="Nordberg H.P."/>
            <person name="Cantor M.N."/>
            <person name="Hua S.X."/>
            <person name="Woyke T."/>
        </authorList>
    </citation>
    <scope>NUCLEOTIDE SEQUENCE [LARGE SCALE GENOMIC DNA]</scope>
    <source>
        <strain evidence="2 3">DSM 14336</strain>
    </source>
</reference>
<dbReference type="RefSeq" id="WP_024089115.1">
    <property type="nucleotide sequence ID" value="NC_023135.1"/>
</dbReference>
<feature type="transmembrane region" description="Helical" evidence="1">
    <location>
        <begin position="42"/>
        <end position="63"/>
    </location>
</feature>
<accession>V9VZS2</accession>
<evidence type="ECO:0000256" key="1">
    <source>
        <dbReference type="SAM" id="Phobius"/>
    </source>
</evidence>
<organism evidence="2 3">
    <name type="scientific">Leisingera methylohalidivorans DSM 14336</name>
    <dbReference type="NCBI Taxonomy" id="999552"/>
    <lineage>
        <taxon>Bacteria</taxon>
        <taxon>Pseudomonadati</taxon>
        <taxon>Pseudomonadota</taxon>
        <taxon>Alphaproteobacteria</taxon>
        <taxon>Rhodobacterales</taxon>
        <taxon>Roseobacteraceae</taxon>
        <taxon>Leisingera</taxon>
    </lineage>
</organism>
<feature type="transmembrane region" description="Helical" evidence="1">
    <location>
        <begin position="12"/>
        <end position="30"/>
    </location>
</feature>
<dbReference type="EMBL" id="CP006773">
    <property type="protein sequence ID" value="AHD02875.1"/>
    <property type="molecule type" value="Genomic_DNA"/>
</dbReference>
<dbReference type="PATRIC" id="fig|999552.6.peg.808"/>
<dbReference type="AlphaFoldDB" id="V9VZS2"/>
<protein>
    <submittedName>
        <fullName evidence="2">Uncharacterized protein</fullName>
    </submittedName>
</protein>
<sequence>MIDLKSPEAFQIILYLVVPGLITTYLRAQFLTGRMQKHTDAILAYLTISLIYWASIMLTGLTLKQIISDPIFSLLAIFVGPGLFGLILGVSAGTDFLRRFLLKSWIFQRLKLNLVHPTPTAWDWKFQRGETHFLLITTSEGLKIRGEYGSNSFASNDPTERDLFIEQLYEFQEEGGPWKKAEAGKGILIRPSEIKYIEFYPKLPAEKVQDD</sequence>
<dbReference type="HOGENOM" id="CLU_108826_1_0_5"/>
<evidence type="ECO:0000313" key="3">
    <source>
        <dbReference type="Proteomes" id="UP000018780"/>
    </source>
</evidence>
<feature type="transmembrane region" description="Helical" evidence="1">
    <location>
        <begin position="75"/>
        <end position="97"/>
    </location>
</feature>
<keyword evidence="1" id="KW-1133">Transmembrane helix</keyword>
<keyword evidence="3" id="KW-1185">Reference proteome</keyword>
<dbReference type="KEGG" id="lmd:METH_04075"/>
<gene>
    <name evidence="2" type="ORF">METH_04075</name>
</gene>
<dbReference type="OrthoDB" id="8264877at2"/>
<keyword evidence="1" id="KW-0472">Membrane</keyword>
<evidence type="ECO:0000313" key="2">
    <source>
        <dbReference type="EMBL" id="AHD02875.1"/>
    </source>
</evidence>
<keyword evidence="1" id="KW-0812">Transmembrane</keyword>
<proteinExistence type="predicted"/>
<dbReference type="InterPro" id="IPR045919">
    <property type="entry name" value="DUF6338"/>
</dbReference>
<dbReference type="Proteomes" id="UP000018780">
    <property type="component" value="Chromosome"/>
</dbReference>
<name>V9VZS2_9RHOB</name>